<dbReference type="AlphaFoldDB" id="A0A9P0F6C4"/>
<feature type="compositionally biased region" description="Basic and acidic residues" evidence="7">
    <location>
        <begin position="782"/>
        <end position="891"/>
    </location>
</feature>
<dbReference type="GO" id="GO:0033290">
    <property type="term" value="C:eukaryotic 48S preinitiation complex"/>
    <property type="evidence" value="ECO:0007669"/>
    <property type="project" value="UniProtKB-UniRule"/>
</dbReference>
<dbReference type="GO" id="GO:0071541">
    <property type="term" value="C:eukaryotic translation initiation factor 3 complex, eIF3m"/>
    <property type="evidence" value="ECO:0007669"/>
    <property type="project" value="TreeGrafter"/>
</dbReference>
<dbReference type="InterPro" id="IPR054711">
    <property type="entry name" value="eIF3a_PCI_TPR-like"/>
</dbReference>
<evidence type="ECO:0000256" key="4">
    <source>
        <dbReference type="ARBA" id="ARBA00022884"/>
    </source>
</evidence>
<gene>
    <name evidence="9" type="ORF">BEMITA_LOCUS12533</name>
</gene>
<evidence type="ECO:0000256" key="7">
    <source>
        <dbReference type="SAM" id="MobiDB-lite"/>
    </source>
</evidence>
<dbReference type="EMBL" id="OU963869">
    <property type="protein sequence ID" value="CAH0394207.1"/>
    <property type="molecule type" value="Genomic_DNA"/>
</dbReference>
<keyword evidence="2 6" id="KW-0963">Cytoplasm</keyword>
<dbReference type="Proteomes" id="UP001152759">
    <property type="component" value="Chromosome 8"/>
</dbReference>
<keyword evidence="5 6" id="KW-0648">Protein biosynthesis</keyword>
<evidence type="ECO:0000256" key="5">
    <source>
        <dbReference type="ARBA" id="ARBA00022917"/>
    </source>
</evidence>
<evidence type="ECO:0000256" key="6">
    <source>
        <dbReference type="HAMAP-Rule" id="MF_03000"/>
    </source>
</evidence>
<evidence type="ECO:0000313" key="10">
    <source>
        <dbReference type="Proteomes" id="UP001152759"/>
    </source>
</evidence>
<comment type="similarity">
    <text evidence="6">Belongs to the eIF-3 subunit A family.</text>
</comment>
<feature type="compositionally biased region" description="Basic and acidic residues" evidence="7">
    <location>
        <begin position="929"/>
        <end position="938"/>
    </location>
</feature>
<dbReference type="GO" id="GO:0003729">
    <property type="term" value="F:mRNA binding"/>
    <property type="evidence" value="ECO:0007669"/>
    <property type="project" value="TreeGrafter"/>
</dbReference>
<dbReference type="GO" id="GO:0016282">
    <property type="term" value="C:eukaryotic 43S preinitiation complex"/>
    <property type="evidence" value="ECO:0007669"/>
    <property type="project" value="UniProtKB-UniRule"/>
</dbReference>
<dbReference type="GO" id="GO:0043614">
    <property type="term" value="C:multi-eIF complex"/>
    <property type="evidence" value="ECO:0007669"/>
    <property type="project" value="TreeGrafter"/>
</dbReference>
<name>A0A9P0F6C4_BEMTA</name>
<feature type="region of interest" description="Disordered" evidence="7">
    <location>
        <begin position="603"/>
        <end position="628"/>
    </location>
</feature>
<dbReference type="PANTHER" id="PTHR14005:SF0">
    <property type="entry name" value="EUKARYOTIC TRANSLATION INITIATION FACTOR 3 SUBUNIT A"/>
    <property type="match status" value="1"/>
</dbReference>
<proteinExistence type="inferred from homology"/>
<evidence type="ECO:0000256" key="3">
    <source>
        <dbReference type="ARBA" id="ARBA00022540"/>
    </source>
</evidence>
<keyword evidence="6" id="KW-0175">Coiled coil</keyword>
<keyword evidence="3 6" id="KW-0396">Initiation factor</keyword>
<sequence length="960" mass="113558">MARMFQRPENALKRANEFIEVGKKDQALVTLYEVFKNKKFTYSFSESVLEPIMFKYLDLCVELKKSHIAKEGLFQYRNVFQTVNVGSLENVIRGYLKSAEERTEAARELSQQAVVDIDDLDNITTPESILLSAVSGEDAQDRSERTHLAPWVKFLWESYGQCLELLKINVHVEPLYHDIARMAFSFCLNYGRKAEFRKLCEKLRKHLEDIGKSSPTNLSNVNLTRPDTQQFNLDTRLIQLDYAAQMELWQEAFKITEDIHNLMMISKKLPNPKTMANYYQKLAMVFWKAGYYLFHAAALFKLFQLSKEMKKNLTPEELQRMACRVLLAVLAIPLPSSHPEFCRFIETEKSPLEKAQRLATLLSLPQAPTRISLIKDIVRANIVSLASQPLQELYELLEVEFSPLDLCSRVHHITSTLTEDSQYIAPLHEVTLVRLIKQVSQVYQTVKFTRLIELSHFGSPFQLERLLVDCVRHNDMQVIIDHRAGCVHFGKDLSDSREDKPDGPTLQSMPSDQIRSQLISMSQVLTSAIQIINPDVLQASREERHEKLVKYYLANARKEHLSILNRHKIIEERKMYVEKMNLQREEADQRKAEERNRRLALAEKERLEKEQKERERKRKENEMRQQQDQILKDKMAAISQKSYGQKMLKKLDEEDLSKLDPDKIAMREQEELIKERKDFQQRLKTQEKKVDYYERAKRVEEIPLLQKAIEEKKIEHRDYWEQKEKERIKALTEERKFFVEQHERLGRMAADKEAFLASLRSKRYAAFQEQLKEYEKRLEEERKKRLQERKEQRKKERMELYEKRMIEEEKRRQEEEEAKRKEEELRKKREEEKLAAKLKAEKDEEYRKRKEALDKKAELQRQREEEAERKREELLKQAEMDRMRRPGDGPRQDPPPKQVYRPPQRKTGPPEPARPEPRENRPEPPAPGKENKDVKISSEKWVPSFRRGKTEGASNGGPRN</sequence>
<evidence type="ECO:0000256" key="2">
    <source>
        <dbReference type="ARBA" id="ARBA00022490"/>
    </source>
</evidence>
<organism evidence="9 10">
    <name type="scientific">Bemisia tabaci</name>
    <name type="common">Sweetpotato whitefly</name>
    <name type="synonym">Aleurodes tabaci</name>
    <dbReference type="NCBI Taxonomy" id="7038"/>
    <lineage>
        <taxon>Eukaryota</taxon>
        <taxon>Metazoa</taxon>
        <taxon>Ecdysozoa</taxon>
        <taxon>Arthropoda</taxon>
        <taxon>Hexapoda</taxon>
        <taxon>Insecta</taxon>
        <taxon>Pterygota</taxon>
        <taxon>Neoptera</taxon>
        <taxon>Paraneoptera</taxon>
        <taxon>Hemiptera</taxon>
        <taxon>Sternorrhyncha</taxon>
        <taxon>Aleyrodoidea</taxon>
        <taxon>Aleyrodidae</taxon>
        <taxon>Aleyrodinae</taxon>
        <taxon>Bemisia</taxon>
    </lineage>
</organism>
<dbReference type="HAMAP" id="MF_03000">
    <property type="entry name" value="eIF3a"/>
    <property type="match status" value="1"/>
</dbReference>
<dbReference type="Gene3D" id="1.25.40.860">
    <property type="match status" value="2"/>
</dbReference>
<dbReference type="InterPro" id="IPR027512">
    <property type="entry name" value="EIF3A"/>
</dbReference>
<protein>
    <recommendedName>
        <fullName evidence="6">Eukaryotic translation initiation factor 3 subunit A</fullName>
        <shortName evidence="6">eIF3a</shortName>
    </recommendedName>
    <alternativeName>
        <fullName evidence="6">Eukaryotic translation initiation factor 3 subunit 10</fullName>
    </alternativeName>
</protein>
<feature type="domain" description="PCI" evidence="8">
    <location>
        <begin position="318"/>
        <end position="494"/>
    </location>
</feature>
<feature type="region of interest" description="Disordered" evidence="7">
    <location>
        <begin position="782"/>
        <end position="960"/>
    </location>
</feature>
<dbReference type="FunFam" id="4.10.860.10:FF:000001">
    <property type="entry name" value="Eukaryotic translation initiation factor 3 subunit A"/>
    <property type="match status" value="1"/>
</dbReference>
<accession>A0A9P0F6C4</accession>
<reference evidence="9" key="1">
    <citation type="submission" date="2021-12" db="EMBL/GenBank/DDBJ databases">
        <authorList>
            <person name="King R."/>
        </authorList>
    </citation>
    <scope>NUCLEOTIDE SEQUENCE</scope>
</reference>
<dbReference type="Pfam" id="PF01399">
    <property type="entry name" value="PCI"/>
    <property type="match status" value="1"/>
</dbReference>
<dbReference type="Gene3D" id="4.10.860.10">
    <property type="entry name" value="UVR domain"/>
    <property type="match status" value="1"/>
</dbReference>
<comment type="subcellular location">
    <subcellularLocation>
        <location evidence="1 6">Cytoplasm</location>
    </subcellularLocation>
</comment>
<dbReference type="Pfam" id="PF22591">
    <property type="entry name" value="eIF3a_PCI_TPR-like"/>
    <property type="match status" value="1"/>
</dbReference>
<dbReference type="InterPro" id="IPR000717">
    <property type="entry name" value="PCI_dom"/>
</dbReference>
<dbReference type="KEGG" id="btab:109034041"/>
<comment type="function">
    <text evidence="6">RNA-binding component of the eukaryotic translation initiation factor 3 (eIF-3) complex, which is involved in protein synthesis of a specialized repertoire of mRNAs and, together with other initiation factors, stimulates binding of mRNA and methionyl-tRNAi to the 40S ribosome. The eIF-3 complex specifically targets and initiates translation of a subset of mRNAs involved in cell proliferation.</text>
</comment>
<dbReference type="OrthoDB" id="18884at2759"/>
<dbReference type="SMART" id="SM00088">
    <property type="entry name" value="PINT"/>
    <property type="match status" value="1"/>
</dbReference>
<evidence type="ECO:0000256" key="1">
    <source>
        <dbReference type="ARBA" id="ARBA00004496"/>
    </source>
</evidence>
<feature type="compositionally biased region" description="Basic and acidic residues" evidence="7">
    <location>
        <begin position="913"/>
        <end position="922"/>
    </location>
</feature>
<dbReference type="GO" id="GO:0071540">
    <property type="term" value="C:eukaryotic translation initiation factor 3 complex, eIF3e"/>
    <property type="evidence" value="ECO:0007669"/>
    <property type="project" value="TreeGrafter"/>
</dbReference>
<dbReference type="FunFam" id="1.25.40.860:FF:000007">
    <property type="entry name" value="Eukaryotic translation initiation factor 3 subunit A"/>
    <property type="match status" value="1"/>
</dbReference>
<evidence type="ECO:0000259" key="8">
    <source>
        <dbReference type="PROSITE" id="PS50250"/>
    </source>
</evidence>
<dbReference type="GO" id="GO:0002188">
    <property type="term" value="P:translation reinitiation"/>
    <property type="evidence" value="ECO:0007669"/>
    <property type="project" value="TreeGrafter"/>
</dbReference>
<dbReference type="GO" id="GO:0001732">
    <property type="term" value="P:formation of cytoplasmic translation initiation complex"/>
    <property type="evidence" value="ECO:0007669"/>
    <property type="project" value="UniProtKB-UniRule"/>
</dbReference>
<keyword evidence="4 6" id="KW-0694">RNA-binding</keyword>
<dbReference type="GO" id="GO:0003743">
    <property type="term" value="F:translation initiation factor activity"/>
    <property type="evidence" value="ECO:0007669"/>
    <property type="project" value="UniProtKB-UniRule"/>
</dbReference>
<keyword evidence="10" id="KW-1185">Reference proteome</keyword>
<evidence type="ECO:0000313" key="9">
    <source>
        <dbReference type="EMBL" id="CAH0394207.1"/>
    </source>
</evidence>
<dbReference type="PANTHER" id="PTHR14005">
    <property type="entry name" value="EUKARYOTIC TRANSLATION INITIATION FACTOR 3, THETA SUBUNIT"/>
    <property type="match status" value="1"/>
</dbReference>
<feature type="coiled-coil region" evidence="6">
    <location>
        <begin position="669"/>
        <end position="696"/>
    </location>
</feature>
<comment type="subunit">
    <text evidence="6">Component of the eukaryotic translation initiation factor 3 (eIF-3) complex.</text>
</comment>
<dbReference type="PROSITE" id="PS50250">
    <property type="entry name" value="PCI"/>
    <property type="match status" value="1"/>
</dbReference>